<accession>H8XTX1</accession>
<dbReference type="OrthoDB" id="9961059at2"/>
<reference evidence="1 2" key="1">
    <citation type="journal article" date="2012" name="J. Bacteriol.">
        <title>Complete Genome Sequence of Flavobacterium indicum GPSTA100-9T, Isolated from Warm Spring Water.</title>
        <authorList>
            <person name="Barbier P."/>
            <person name="Houel A."/>
            <person name="Loux V."/>
            <person name="Poulain J."/>
            <person name="Bernardet J.F."/>
            <person name="Touchon M."/>
            <person name="Duchaud E."/>
        </authorList>
    </citation>
    <scope>NUCLEOTIDE SEQUENCE [LARGE SCALE GENOMIC DNA]</scope>
    <source>
        <strain evidence="2">DSM 17447 / CIP 109464 / GPTSA100-9</strain>
    </source>
</reference>
<dbReference type="RefSeq" id="WP_014388820.1">
    <property type="nucleotide sequence ID" value="NC_017025.1"/>
</dbReference>
<dbReference type="PROSITE" id="PS51257">
    <property type="entry name" value="PROKAR_LIPOPROTEIN"/>
    <property type="match status" value="1"/>
</dbReference>
<sequence length="224" mass="26198">MRNYFIYILFFVLLSCSKKEKENFIPIEYLYPIENIGNGKQFNYYRVGSLHKKNSVVNLSIINNSKEQFLVKSEYCNGIKTDSIKTTLKGGLLEIYNFNLLYKTQYEILKGKIIENKIIDDGSELGKRISKILYNGKYREVLVDQEEKFLYDTIINIDGLEHKALVTETKIKTLYKKNGIEYGNETLNKKSYYVKGFGLYSYGIESKDDSSKYFQMSIDNLEEK</sequence>
<dbReference type="PATRIC" id="fig|1094466.5.peg.1729"/>
<name>H8XTX1_FLAIG</name>
<protein>
    <recommendedName>
        <fullName evidence="3">Lipoprotein</fullName>
    </recommendedName>
</protein>
<keyword evidence="2" id="KW-1185">Reference proteome</keyword>
<dbReference type="EMBL" id="HE774682">
    <property type="protein sequence ID" value="CCG53701.1"/>
    <property type="molecule type" value="Genomic_DNA"/>
</dbReference>
<dbReference type="HOGENOM" id="CLU_1233526_0_0_10"/>
<evidence type="ECO:0000313" key="2">
    <source>
        <dbReference type="Proteomes" id="UP000007599"/>
    </source>
</evidence>
<proteinExistence type="predicted"/>
<dbReference type="AlphaFoldDB" id="H8XTX1"/>
<reference evidence="2" key="2">
    <citation type="submission" date="2012-03" db="EMBL/GenBank/DDBJ databases">
        <title>Complete genome sequence of Flavobacterium indicum GPTSA100-9T, isolated from warm spring water.</title>
        <authorList>
            <person name="Barbier P."/>
            <person name="Houel A."/>
            <person name="Loux V."/>
            <person name="Poulain J."/>
            <person name="Bernardet J.-F."/>
            <person name="Touchon M."/>
            <person name="Duchaud E."/>
        </authorList>
    </citation>
    <scope>NUCLEOTIDE SEQUENCE [LARGE SCALE GENOMIC DNA]</scope>
    <source>
        <strain evidence="2">DSM 17447 / CIP 109464 / GPTSA100-9</strain>
    </source>
</reference>
<evidence type="ECO:0000313" key="1">
    <source>
        <dbReference type="EMBL" id="CCG53701.1"/>
    </source>
</evidence>
<organism evidence="1 2">
    <name type="scientific">Flavobacterium indicum (strain DSM 17447 / CIP 109464 / GPTSA100-9)</name>
    <dbReference type="NCBI Taxonomy" id="1094466"/>
    <lineage>
        <taxon>Bacteria</taxon>
        <taxon>Pseudomonadati</taxon>
        <taxon>Bacteroidota</taxon>
        <taxon>Flavobacteriia</taxon>
        <taxon>Flavobacteriales</taxon>
        <taxon>Flavobacteriaceae</taxon>
        <taxon>Flavobacterium</taxon>
    </lineage>
</organism>
<evidence type="ECO:0008006" key="3">
    <source>
        <dbReference type="Google" id="ProtNLM"/>
    </source>
</evidence>
<dbReference type="eggNOG" id="ENOG502ZYGC">
    <property type="taxonomic scope" value="Bacteria"/>
</dbReference>
<dbReference type="Proteomes" id="UP000007599">
    <property type="component" value="Chromosome I"/>
</dbReference>
<dbReference type="KEGG" id="fin:KQS_08830"/>
<gene>
    <name evidence="1" type="ordered locus">KQS_08830</name>
</gene>